<comment type="similarity">
    <text evidence="2 7">Belongs to the XK family.</text>
</comment>
<feature type="transmembrane region" description="Helical" evidence="7">
    <location>
        <begin position="142"/>
        <end position="161"/>
    </location>
</feature>
<feature type="transmembrane region" description="Helical" evidence="7">
    <location>
        <begin position="404"/>
        <end position="426"/>
    </location>
</feature>
<dbReference type="PANTHER" id="PTHR16024">
    <property type="entry name" value="XK-RELATED PROTEIN"/>
    <property type="match status" value="1"/>
</dbReference>
<dbReference type="GO" id="GO:0043652">
    <property type="term" value="P:engulfment of apoptotic cell"/>
    <property type="evidence" value="ECO:0007669"/>
    <property type="project" value="TreeGrafter"/>
</dbReference>
<feature type="transmembrane region" description="Helical" evidence="7">
    <location>
        <begin position="432"/>
        <end position="453"/>
    </location>
</feature>
<feature type="transmembrane region" description="Helical" evidence="7">
    <location>
        <begin position="106"/>
        <end position="130"/>
    </location>
</feature>
<dbReference type="EMBL" id="CAJPEX010000470">
    <property type="protein sequence ID" value="CAG0915882.1"/>
    <property type="molecule type" value="Genomic_DNA"/>
</dbReference>
<feature type="transmembrane region" description="Helical" evidence="7">
    <location>
        <begin position="316"/>
        <end position="337"/>
    </location>
</feature>
<proteinExistence type="inferred from homology"/>
<dbReference type="InterPro" id="IPR018629">
    <property type="entry name" value="XK-rel"/>
</dbReference>
<keyword evidence="4 7" id="KW-0812">Transmembrane</keyword>
<feature type="region of interest" description="Disordered" evidence="8">
    <location>
        <begin position="269"/>
        <end position="294"/>
    </location>
</feature>
<evidence type="ECO:0000256" key="8">
    <source>
        <dbReference type="SAM" id="MobiDB-lite"/>
    </source>
</evidence>
<dbReference type="GO" id="GO:1902742">
    <property type="term" value="P:apoptotic process involved in development"/>
    <property type="evidence" value="ECO:0007669"/>
    <property type="project" value="TreeGrafter"/>
</dbReference>
<evidence type="ECO:0000256" key="6">
    <source>
        <dbReference type="ARBA" id="ARBA00023136"/>
    </source>
</evidence>
<dbReference type="AlphaFoldDB" id="A0A7R9BKM0"/>
<dbReference type="GO" id="GO:0005886">
    <property type="term" value="C:plasma membrane"/>
    <property type="evidence" value="ECO:0007669"/>
    <property type="project" value="UniProtKB-SubCell"/>
</dbReference>
<evidence type="ECO:0000256" key="4">
    <source>
        <dbReference type="ARBA" id="ARBA00022692"/>
    </source>
</evidence>
<keyword evidence="10" id="KW-1185">Reference proteome</keyword>
<accession>A0A7R9BKM0</accession>
<evidence type="ECO:0000256" key="3">
    <source>
        <dbReference type="ARBA" id="ARBA00022475"/>
    </source>
</evidence>
<evidence type="ECO:0000256" key="1">
    <source>
        <dbReference type="ARBA" id="ARBA00004651"/>
    </source>
</evidence>
<evidence type="ECO:0000313" key="10">
    <source>
        <dbReference type="Proteomes" id="UP000678499"/>
    </source>
</evidence>
<keyword evidence="6 7" id="KW-0472">Membrane</keyword>
<comment type="subcellular location">
    <subcellularLocation>
        <location evidence="1">Cell membrane</location>
        <topology evidence="1">Multi-pass membrane protein</topology>
    </subcellularLocation>
    <subcellularLocation>
        <location evidence="7">Membrane</location>
        <topology evidence="7">Multi-pass membrane protein</topology>
    </subcellularLocation>
</comment>
<dbReference type="InterPro" id="IPR050895">
    <property type="entry name" value="XK-related_scramblase"/>
</dbReference>
<gene>
    <name evidence="9" type="ORF">NMOB1V02_LOCUS3519</name>
</gene>
<feature type="transmembrane region" description="Helical" evidence="7">
    <location>
        <begin position="373"/>
        <end position="392"/>
    </location>
</feature>
<organism evidence="9">
    <name type="scientific">Notodromas monacha</name>
    <dbReference type="NCBI Taxonomy" id="399045"/>
    <lineage>
        <taxon>Eukaryota</taxon>
        <taxon>Metazoa</taxon>
        <taxon>Ecdysozoa</taxon>
        <taxon>Arthropoda</taxon>
        <taxon>Crustacea</taxon>
        <taxon>Oligostraca</taxon>
        <taxon>Ostracoda</taxon>
        <taxon>Podocopa</taxon>
        <taxon>Podocopida</taxon>
        <taxon>Cypridocopina</taxon>
        <taxon>Cypridoidea</taxon>
        <taxon>Cyprididae</taxon>
        <taxon>Notodromas</taxon>
    </lineage>
</organism>
<keyword evidence="5 7" id="KW-1133">Transmembrane helix</keyword>
<dbReference type="Pfam" id="PF09815">
    <property type="entry name" value="XK-related"/>
    <property type="match status" value="1"/>
</dbReference>
<sequence length="494" mass="55679">MAKGSGRTVQFEDDVESPRPHRPQRRGAPPGVAPQSSSPSPRTPNANANVTPANLEEIDNKVFWPAQLYIFVYFLVPLVLEVIVYAGDVGSDLVVAGLLFSHGLVVPGLVTLLLMYLPPIVALVAIVASICRGSEAERKRAVKEACVYLVLLAFFPIWPLYRYVCLLPYAWNALWTKEGREENLQTISEQTDVSKYRFNQAFLQAAPQFLFQAFLLLLDTNFHHHHDLVGPQVYCMIFSTLSMTLVTVKYQNRTASRPKLRKVRRNLTPAQHLSSDPSADDTTENDASLSDPRDLDGIDEEEIIEVSLYSENMATALMYFFGWVFIISGRVFALALLAAKLYYVFILLVVAHIGAFTAYYVRVNDVDWDWGRLGSIAFNGFVLIFCVVNHSVQFSEELGLKPTVFYPLYFGLMFLEDIAIVVTWFVSSHSQVWFHDFGLGYSITSYVFGVSLLGNRVTKAWSHLLLESLDPLGLLDRLDSVRLSFGRRLFQTSF</sequence>
<evidence type="ECO:0000256" key="7">
    <source>
        <dbReference type="RuleBase" id="RU910716"/>
    </source>
</evidence>
<dbReference type="OrthoDB" id="6347709at2759"/>
<feature type="transmembrane region" description="Helical" evidence="7">
    <location>
        <begin position="342"/>
        <end position="361"/>
    </location>
</feature>
<evidence type="ECO:0000313" key="9">
    <source>
        <dbReference type="EMBL" id="CAD7275730.1"/>
    </source>
</evidence>
<name>A0A7R9BKM0_9CRUS</name>
<dbReference type="GO" id="GO:0070782">
    <property type="term" value="P:phosphatidylserine exposure on apoptotic cell surface"/>
    <property type="evidence" value="ECO:0007669"/>
    <property type="project" value="TreeGrafter"/>
</dbReference>
<evidence type="ECO:0000256" key="2">
    <source>
        <dbReference type="ARBA" id="ARBA00008789"/>
    </source>
</evidence>
<dbReference type="PANTHER" id="PTHR16024:SF27">
    <property type="entry name" value="XK-RELATED PROTEIN"/>
    <property type="match status" value="1"/>
</dbReference>
<keyword evidence="3" id="KW-1003">Cell membrane</keyword>
<feature type="transmembrane region" description="Helical" evidence="7">
    <location>
        <begin position="68"/>
        <end position="86"/>
    </location>
</feature>
<dbReference type="EMBL" id="OA882507">
    <property type="protein sequence ID" value="CAD7275730.1"/>
    <property type="molecule type" value="Genomic_DNA"/>
</dbReference>
<reference evidence="9" key="1">
    <citation type="submission" date="2020-11" db="EMBL/GenBank/DDBJ databases">
        <authorList>
            <person name="Tran Van P."/>
        </authorList>
    </citation>
    <scope>NUCLEOTIDE SEQUENCE</scope>
</reference>
<protein>
    <recommendedName>
        <fullName evidence="7">XK-related protein</fullName>
    </recommendedName>
</protein>
<feature type="region of interest" description="Disordered" evidence="8">
    <location>
        <begin position="1"/>
        <end position="50"/>
    </location>
</feature>
<dbReference type="Proteomes" id="UP000678499">
    <property type="component" value="Unassembled WGS sequence"/>
</dbReference>
<evidence type="ECO:0000256" key="5">
    <source>
        <dbReference type="ARBA" id="ARBA00022989"/>
    </source>
</evidence>